<evidence type="ECO:0000256" key="8">
    <source>
        <dbReference type="ARBA" id="ARBA00023125"/>
    </source>
</evidence>
<evidence type="ECO:0000256" key="2">
    <source>
        <dbReference type="ARBA" id="ARBA00006177"/>
    </source>
</evidence>
<evidence type="ECO:0000256" key="7">
    <source>
        <dbReference type="ARBA" id="ARBA00023054"/>
    </source>
</evidence>
<dbReference type="Gene3D" id="6.20.210.20">
    <property type="entry name" value="THAP domain"/>
    <property type="match status" value="1"/>
</dbReference>
<dbReference type="SUPFAM" id="SSF57716">
    <property type="entry name" value="Glucocorticoid receptor-like (DNA-binding domain)"/>
    <property type="match status" value="1"/>
</dbReference>
<dbReference type="GO" id="GO:0005654">
    <property type="term" value="C:nucleoplasm"/>
    <property type="evidence" value="ECO:0007669"/>
    <property type="project" value="UniProtKB-SubCell"/>
</dbReference>
<dbReference type="InterPro" id="IPR038441">
    <property type="entry name" value="THAP_Znf_sf"/>
</dbReference>
<keyword evidence="11" id="KW-0131">Cell cycle</keyword>
<accession>A0A131YHE8</accession>
<comment type="subcellular location">
    <subcellularLocation>
        <location evidence="1">Nucleus</location>
        <location evidence="1">Nucleoplasm</location>
    </subcellularLocation>
</comment>
<reference evidence="14" key="1">
    <citation type="journal article" date="2016" name="Ticks Tick Borne Dis.">
        <title>De novo assembly and annotation of the salivary gland transcriptome of Rhipicephalus appendiculatus male and female ticks during blood feeding.</title>
        <authorList>
            <person name="de Castro M.H."/>
            <person name="de Klerk D."/>
            <person name="Pienaar R."/>
            <person name="Latif A.A."/>
            <person name="Rees D.J."/>
            <person name="Mans B.J."/>
        </authorList>
    </citation>
    <scope>NUCLEOTIDE SEQUENCE</scope>
    <source>
        <tissue evidence="14">Salivary glands</tissue>
    </source>
</reference>
<evidence type="ECO:0000256" key="11">
    <source>
        <dbReference type="ARBA" id="ARBA00023306"/>
    </source>
</evidence>
<evidence type="ECO:0000256" key="5">
    <source>
        <dbReference type="ARBA" id="ARBA00022833"/>
    </source>
</evidence>
<evidence type="ECO:0000313" key="14">
    <source>
        <dbReference type="EMBL" id="JAP78733.1"/>
    </source>
</evidence>
<keyword evidence="9" id="KW-0804">Transcription</keyword>
<evidence type="ECO:0000256" key="3">
    <source>
        <dbReference type="ARBA" id="ARBA00022723"/>
    </source>
</evidence>
<proteinExistence type="inferred from homology"/>
<dbReference type="InterPro" id="IPR006612">
    <property type="entry name" value="THAP_Znf"/>
</dbReference>
<evidence type="ECO:0000256" key="4">
    <source>
        <dbReference type="ARBA" id="ARBA00022771"/>
    </source>
</evidence>
<protein>
    <recommendedName>
        <fullName evidence="13">THAP-type domain-containing protein</fullName>
    </recommendedName>
</protein>
<evidence type="ECO:0000256" key="9">
    <source>
        <dbReference type="ARBA" id="ARBA00023163"/>
    </source>
</evidence>
<dbReference type="GO" id="GO:0008270">
    <property type="term" value="F:zinc ion binding"/>
    <property type="evidence" value="ECO:0007669"/>
    <property type="project" value="UniProtKB-KW"/>
</dbReference>
<evidence type="ECO:0000256" key="12">
    <source>
        <dbReference type="PROSITE-ProRule" id="PRU00309"/>
    </source>
</evidence>
<evidence type="ECO:0000256" key="1">
    <source>
        <dbReference type="ARBA" id="ARBA00004642"/>
    </source>
</evidence>
<dbReference type="EMBL" id="GEDV01009824">
    <property type="protein sequence ID" value="JAP78733.1"/>
    <property type="molecule type" value="Transcribed_RNA"/>
</dbReference>
<evidence type="ECO:0000259" key="13">
    <source>
        <dbReference type="PROSITE" id="PS50950"/>
    </source>
</evidence>
<keyword evidence="8 12" id="KW-0238">DNA-binding</keyword>
<comment type="similarity">
    <text evidence="2">Belongs to the THAP1 family.</text>
</comment>
<dbReference type="GO" id="GO:0043565">
    <property type="term" value="F:sequence-specific DNA binding"/>
    <property type="evidence" value="ECO:0007669"/>
    <property type="project" value="InterPro"/>
</dbReference>
<keyword evidence="4 12" id="KW-0863">Zinc-finger</keyword>
<keyword evidence="3" id="KW-0479">Metal-binding</keyword>
<keyword evidence="6" id="KW-0805">Transcription regulation</keyword>
<dbReference type="PANTHER" id="PTHR46600:SF1">
    <property type="entry name" value="THAP DOMAIN-CONTAINING PROTEIN 1"/>
    <property type="match status" value="1"/>
</dbReference>
<dbReference type="InterPro" id="IPR026516">
    <property type="entry name" value="THAP1/10"/>
</dbReference>
<feature type="domain" description="THAP-type" evidence="13">
    <location>
        <begin position="1"/>
        <end position="83"/>
    </location>
</feature>
<dbReference type="PANTHER" id="PTHR46600">
    <property type="entry name" value="THAP DOMAIN-CONTAINING"/>
    <property type="match status" value="1"/>
</dbReference>
<keyword evidence="7" id="KW-0175">Coiled coil</keyword>
<dbReference type="PROSITE" id="PS50950">
    <property type="entry name" value="ZF_THAP"/>
    <property type="match status" value="1"/>
</dbReference>
<dbReference type="Pfam" id="PF05485">
    <property type="entry name" value="THAP"/>
    <property type="match status" value="1"/>
</dbReference>
<organism evidence="14">
    <name type="scientific">Rhipicephalus appendiculatus</name>
    <name type="common">Brown ear tick</name>
    <dbReference type="NCBI Taxonomy" id="34631"/>
    <lineage>
        <taxon>Eukaryota</taxon>
        <taxon>Metazoa</taxon>
        <taxon>Ecdysozoa</taxon>
        <taxon>Arthropoda</taxon>
        <taxon>Chelicerata</taxon>
        <taxon>Arachnida</taxon>
        <taxon>Acari</taxon>
        <taxon>Parasitiformes</taxon>
        <taxon>Ixodida</taxon>
        <taxon>Ixodoidea</taxon>
        <taxon>Ixodidae</taxon>
        <taxon>Rhipicephalinae</taxon>
        <taxon>Rhipicephalus</taxon>
        <taxon>Rhipicephalus</taxon>
    </lineage>
</organism>
<evidence type="ECO:0000256" key="6">
    <source>
        <dbReference type="ARBA" id="ARBA00023015"/>
    </source>
</evidence>
<sequence>MSSVRCAVKGCQRRREASEGVFFHTLPASAARKRVWEEAIGCSSLPYSARVCSAHFLDSDYLPQCGNRRLVNRLRWTAVPSVDLPTSGNVVVVIVHFRCVATRDSFCFRLLAKTADVRVRPEEVAVCMSAA</sequence>
<dbReference type="SMART" id="SM00692">
    <property type="entry name" value="DM3"/>
    <property type="match status" value="1"/>
</dbReference>
<dbReference type="AlphaFoldDB" id="A0A131YHE8"/>
<keyword evidence="5" id="KW-0862">Zinc</keyword>
<keyword evidence="10" id="KW-0539">Nucleus</keyword>
<evidence type="ECO:0000256" key="10">
    <source>
        <dbReference type="ARBA" id="ARBA00023242"/>
    </source>
</evidence>
<dbReference type="SMART" id="SM00980">
    <property type="entry name" value="THAP"/>
    <property type="match status" value="1"/>
</dbReference>
<name>A0A131YHE8_RHIAP</name>